<comment type="subcellular location">
    <subcellularLocation>
        <location evidence="2">Membrane</location>
        <topology evidence="2">Lipid-anchor</topology>
        <topology evidence="2">GPI-anchor</topology>
    </subcellularLocation>
    <subcellularLocation>
        <location evidence="1">Membrane</location>
        <topology evidence="1">Multi-pass membrane protein</topology>
    </subcellularLocation>
    <subcellularLocation>
        <location evidence="3">Secreted</location>
    </subcellularLocation>
</comment>
<evidence type="ECO:0000256" key="4">
    <source>
        <dbReference type="ARBA" id="ARBA00010031"/>
    </source>
</evidence>
<feature type="transmembrane region" description="Helical" evidence="14">
    <location>
        <begin position="222"/>
        <end position="243"/>
    </location>
</feature>
<name>A0A9P7ZV55_9HYPO</name>
<dbReference type="Pfam" id="PF20684">
    <property type="entry name" value="Fung_rhodopsin"/>
    <property type="match status" value="1"/>
</dbReference>
<comment type="caution">
    <text evidence="18">The sequence shown here is derived from an EMBL/GenBank/DDBJ whole genome shotgun (WGS) entry which is preliminary data.</text>
</comment>
<keyword evidence="11" id="KW-1015">Disulfide bond</keyword>
<feature type="transmembrane region" description="Helical" evidence="14">
    <location>
        <begin position="146"/>
        <end position="165"/>
    </location>
</feature>
<gene>
    <name evidence="18" type="ORF">F5Z01DRAFT_669545</name>
</gene>
<reference evidence="18" key="1">
    <citation type="journal article" date="2021" name="IMA Fungus">
        <title>Genomic characterization of three marine fungi, including Emericellopsis atlantica sp. nov. with signatures of a generalist lifestyle and marine biomass degradation.</title>
        <authorList>
            <person name="Hagestad O.C."/>
            <person name="Hou L."/>
            <person name="Andersen J.H."/>
            <person name="Hansen E.H."/>
            <person name="Altermark B."/>
            <person name="Li C."/>
            <person name="Kuhnert E."/>
            <person name="Cox R.J."/>
            <person name="Crous P.W."/>
            <person name="Spatafora J.W."/>
            <person name="Lail K."/>
            <person name="Amirebrahimi M."/>
            <person name="Lipzen A."/>
            <person name="Pangilinan J."/>
            <person name="Andreopoulos W."/>
            <person name="Hayes R.D."/>
            <person name="Ng V."/>
            <person name="Grigoriev I.V."/>
            <person name="Jackson S.A."/>
            <person name="Sutton T.D.S."/>
            <person name="Dobson A.D.W."/>
            <person name="Rama T."/>
        </authorList>
    </citation>
    <scope>NUCLEOTIDE SEQUENCE</scope>
    <source>
        <strain evidence="18">TS7</strain>
    </source>
</reference>
<feature type="domain" description="Rhodopsin" evidence="17">
    <location>
        <begin position="128"/>
        <end position="366"/>
    </location>
</feature>
<evidence type="ECO:0000256" key="2">
    <source>
        <dbReference type="ARBA" id="ARBA00004589"/>
    </source>
</evidence>
<evidence type="ECO:0000313" key="19">
    <source>
        <dbReference type="Proteomes" id="UP000887229"/>
    </source>
</evidence>
<dbReference type="RefSeq" id="XP_046122729.1">
    <property type="nucleotide sequence ID" value="XM_046264431.1"/>
</dbReference>
<keyword evidence="19" id="KW-1185">Reference proteome</keyword>
<evidence type="ECO:0000256" key="1">
    <source>
        <dbReference type="ARBA" id="ARBA00004141"/>
    </source>
</evidence>
<feature type="transmembrane region" description="Helical" evidence="14">
    <location>
        <begin position="274"/>
        <end position="293"/>
    </location>
</feature>
<feature type="transmembrane region" description="Helical" evidence="14">
    <location>
        <begin position="185"/>
        <end position="210"/>
    </location>
</feature>
<evidence type="ECO:0000256" key="14">
    <source>
        <dbReference type="SAM" id="Phobius"/>
    </source>
</evidence>
<keyword evidence="5" id="KW-0964">Secreted</keyword>
<evidence type="ECO:0000256" key="5">
    <source>
        <dbReference type="ARBA" id="ARBA00022525"/>
    </source>
</evidence>
<feature type="signal peptide" evidence="15">
    <location>
        <begin position="1"/>
        <end position="20"/>
    </location>
</feature>
<keyword evidence="9 14" id="KW-1133">Transmembrane helix</keyword>
<dbReference type="PANTHER" id="PTHR33048:SF160">
    <property type="entry name" value="SAT4 FAMILY MEMBRANE PROTEIN"/>
    <property type="match status" value="1"/>
</dbReference>
<dbReference type="AlphaFoldDB" id="A0A9P7ZV55"/>
<evidence type="ECO:0000259" key="16">
    <source>
        <dbReference type="Pfam" id="PF05730"/>
    </source>
</evidence>
<feature type="transmembrane region" description="Helical" evidence="14">
    <location>
        <begin position="305"/>
        <end position="330"/>
    </location>
</feature>
<comment type="similarity">
    <text evidence="4">Belongs to the RBT5 family.</text>
</comment>
<comment type="similarity">
    <text evidence="13">Belongs to the SAT4 family.</text>
</comment>
<accession>A0A9P7ZV55</accession>
<keyword evidence="6" id="KW-0336">GPI-anchor</keyword>
<organism evidence="18 19">
    <name type="scientific">Emericellopsis atlantica</name>
    <dbReference type="NCBI Taxonomy" id="2614577"/>
    <lineage>
        <taxon>Eukaryota</taxon>
        <taxon>Fungi</taxon>
        <taxon>Dikarya</taxon>
        <taxon>Ascomycota</taxon>
        <taxon>Pezizomycotina</taxon>
        <taxon>Sordariomycetes</taxon>
        <taxon>Hypocreomycetidae</taxon>
        <taxon>Hypocreales</taxon>
        <taxon>Bionectriaceae</taxon>
        <taxon>Emericellopsis</taxon>
    </lineage>
</organism>
<protein>
    <submittedName>
        <fullName evidence="18">CFEM domain-containing protein</fullName>
    </submittedName>
</protein>
<evidence type="ECO:0000256" key="3">
    <source>
        <dbReference type="ARBA" id="ARBA00004613"/>
    </source>
</evidence>
<evidence type="ECO:0000256" key="6">
    <source>
        <dbReference type="ARBA" id="ARBA00022622"/>
    </source>
</evidence>
<dbReference type="PANTHER" id="PTHR33048">
    <property type="entry name" value="PTH11-LIKE INTEGRAL MEMBRANE PROTEIN (AFU_ORTHOLOGUE AFUA_5G11245)"/>
    <property type="match status" value="1"/>
</dbReference>
<dbReference type="InterPro" id="IPR052337">
    <property type="entry name" value="SAT4-like"/>
</dbReference>
<feature type="transmembrane region" description="Helical" evidence="14">
    <location>
        <begin position="107"/>
        <end position="125"/>
    </location>
</feature>
<evidence type="ECO:0000256" key="9">
    <source>
        <dbReference type="ARBA" id="ARBA00022989"/>
    </source>
</evidence>
<dbReference type="OrthoDB" id="2496787at2759"/>
<dbReference type="GO" id="GO:0098552">
    <property type="term" value="C:side of membrane"/>
    <property type="evidence" value="ECO:0007669"/>
    <property type="project" value="UniProtKB-KW"/>
</dbReference>
<dbReference type="Pfam" id="PF05730">
    <property type="entry name" value="CFEM"/>
    <property type="match status" value="1"/>
</dbReference>
<dbReference type="Proteomes" id="UP000887229">
    <property type="component" value="Unassembled WGS sequence"/>
</dbReference>
<dbReference type="InterPro" id="IPR008427">
    <property type="entry name" value="Extracellular_membr_CFEM_dom"/>
</dbReference>
<feature type="transmembrane region" description="Helical" evidence="14">
    <location>
        <begin position="350"/>
        <end position="374"/>
    </location>
</feature>
<evidence type="ECO:0000256" key="8">
    <source>
        <dbReference type="ARBA" id="ARBA00022729"/>
    </source>
</evidence>
<feature type="chain" id="PRO_5040431680" evidence="15">
    <location>
        <begin position="21"/>
        <end position="454"/>
    </location>
</feature>
<evidence type="ECO:0000256" key="7">
    <source>
        <dbReference type="ARBA" id="ARBA00022692"/>
    </source>
</evidence>
<keyword evidence="6" id="KW-0325">Glycoprotein</keyword>
<keyword evidence="7 14" id="KW-0812">Transmembrane</keyword>
<evidence type="ECO:0000256" key="11">
    <source>
        <dbReference type="ARBA" id="ARBA00023157"/>
    </source>
</evidence>
<proteinExistence type="inferred from homology"/>
<sequence>MLFSTTLVRAMLALAGFASAQSLSEEQLAGIQKAQEAYPDCAKKCMAELVPESDCEADDIACLCTNEALTAELTKCALVGCTLFESLEMKNITMHSVCGAPVRDKHLQPLLIGLIGGGLAALAYLMRLCSTFAKSGGRALGMDDHMCSIAVLMSIPPTVFSYTLVKNGLGRDMWTLTADKVEHVLMYYYLGSIFYFATITFVKLSLLAFILRVFPDKSFRKIVWVVTGLVVGYGISFIVATALQCWPAEGAWQQLRPEWNGTCNNIHLQKWMSAIFNIVLDLILLALPLKNLWNLHMEVKKKVMIMIMFSLGIFVTIISVIRLYSLVLFANTQNVTWDYVDAAYWSTIEVHVSIIMCCLPSCRHLLVSLGATILKSKSFSRYGSQGYGSKSNPLNSNQGLEQGGVKVAHSVSVQQTPKHGDEHDFVPLVDYPHNKAFEKTYTVTASKSDSKTSL</sequence>
<evidence type="ECO:0000259" key="17">
    <source>
        <dbReference type="Pfam" id="PF20684"/>
    </source>
</evidence>
<evidence type="ECO:0000313" key="18">
    <source>
        <dbReference type="EMBL" id="KAG9258805.1"/>
    </source>
</evidence>
<dbReference type="GeneID" id="70295334"/>
<evidence type="ECO:0000256" key="13">
    <source>
        <dbReference type="ARBA" id="ARBA00038359"/>
    </source>
</evidence>
<dbReference type="EMBL" id="MU251242">
    <property type="protein sequence ID" value="KAG9258805.1"/>
    <property type="molecule type" value="Genomic_DNA"/>
</dbReference>
<keyword evidence="12" id="KW-0449">Lipoprotein</keyword>
<dbReference type="InterPro" id="IPR049326">
    <property type="entry name" value="Rhodopsin_dom_fungi"/>
</dbReference>
<evidence type="ECO:0000256" key="10">
    <source>
        <dbReference type="ARBA" id="ARBA00023136"/>
    </source>
</evidence>
<dbReference type="GO" id="GO:0005576">
    <property type="term" value="C:extracellular region"/>
    <property type="evidence" value="ECO:0007669"/>
    <property type="project" value="UniProtKB-SubCell"/>
</dbReference>
<feature type="domain" description="CFEM" evidence="16">
    <location>
        <begin position="36"/>
        <end position="98"/>
    </location>
</feature>
<evidence type="ECO:0000256" key="12">
    <source>
        <dbReference type="ARBA" id="ARBA00023288"/>
    </source>
</evidence>
<evidence type="ECO:0000256" key="15">
    <source>
        <dbReference type="SAM" id="SignalP"/>
    </source>
</evidence>
<keyword evidence="8 15" id="KW-0732">Signal</keyword>
<keyword evidence="10 14" id="KW-0472">Membrane</keyword>